<evidence type="ECO:0000313" key="3">
    <source>
        <dbReference type="EMBL" id="CAF1394259.1"/>
    </source>
</evidence>
<protein>
    <recommendedName>
        <fullName evidence="2">DUF4440 domain-containing protein</fullName>
    </recommendedName>
</protein>
<dbReference type="EMBL" id="CAJNOQ010017172">
    <property type="protein sequence ID" value="CAF1394259.1"/>
    <property type="molecule type" value="Genomic_DNA"/>
</dbReference>
<comment type="caution">
    <text evidence="3">The sequence shown here is derived from an EMBL/GenBank/DDBJ whole genome shotgun (WGS) entry which is preliminary data.</text>
</comment>
<dbReference type="AlphaFoldDB" id="A0A815KKL5"/>
<keyword evidence="1" id="KW-0732">Signal</keyword>
<dbReference type="Proteomes" id="UP000663829">
    <property type="component" value="Unassembled WGS sequence"/>
</dbReference>
<reference evidence="3" key="1">
    <citation type="submission" date="2021-02" db="EMBL/GenBank/DDBJ databases">
        <authorList>
            <person name="Nowell W R."/>
        </authorList>
    </citation>
    <scope>NUCLEOTIDE SEQUENCE</scope>
</reference>
<feature type="chain" id="PRO_5044132105" description="DUF4440 domain-containing protein" evidence="1">
    <location>
        <begin position="17"/>
        <end position="132"/>
    </location>
</feature>
<proteinExistence type="predicted"/>
<dbReference type="Pfam" id="PF14534">
    <property type="entry name" value="DUF4440"/>
    <property type="match status" value="1"/>
</dbReference>
<accession>A0A815KKL5</accession>
<dbReference type="InterPro" id="IPR027843">
    <property type="entry name" value="DUF4440"/>
</dbReference>
<dbReference type="SUPFAM" id="SSF54427">
    <property type="entry name" value="NTF2-like"/>
    <property type="match status" value="1"/>
</dbReference>
<evidence type="ECO:0000259" key="2">
    <source>
        <dbReference type="Pfam" id="PF14534"/>
    </source>
</evidence>
<name>A0A815KKL5_9BILA</name>
<feature type="signal peptide" evidence="1">
    <location>
        <begin position="1"/>
        <end position="16"/>
    </location>
</feature>
<dbReference type="EMBL" id="CAJOBC010082581">
    <property type="protein sequence ID" value="CAF4288503.1"/>
    <property type="molecule type" value="Genomic_DNA"/>
</dbReference>
<gene>
    <name evidence="3" type="ORF">GPM918_LOCUS32948</name>
    <name evidence="4" type="ORF">SRO942_LOCUS33620</name>
</gene>
<evidence type="ECO:0000256" key="1">
    <source>
        <dbReference type="SAM" id="SignalP"/>
    </source>
</evidence>
<dbReference type="InterPro" id="IPR032710">
    <property type="entry name" value="NTF2-like_dom_sf"/>
</dbReference>
<dbReference type="Proteomes" id="UP000681722">
    <property type="component" value="Unassembled WGS sequence"/>
</dbReference>
<evidence type="ECO:0000313" key="4">
    <source>
        <dbReference type="EMBL" id="CAF4288503.1"/>
    </source>
</evidence>
<dbReference type="Gene3D" id="3.10.450.50">
    <property type="match status" value="1"/>
</dbReference>
<keyword evidence="5" id="KW-1185">Reference proteome</keyword>
<feature type="domain" description="DUF4440" evidence="2">
    <location>
        <begin position="29"/>
        <end position="126"/>
    </location>
</feature>
<sequence>MFVAFILFILLEQCACPYITPFDILSTTYRDFENVYNQGNAKEIAQRFFTKDAKFISFDKNTYEGQEQIEKAYQGAIDAGSKNFQLTPSTIHVAGPYLIATGHYKSTIAAGNFQEIWKQEKGEWLLFIVIIN</sequence>
<evidence type="ECO:0000313" key="5">
    <source>
        <dbReference type="Proteomes" id="UP000663829"/>
    </source>
</evidence>
<organism evidence="3 5">
    <name type="scientific">Didymodactylos carnosus</name>
    <dbReference type="NCBI Taxonomy" id="1234261"/>
    <lineage>
        <taxon>Eukaryota</taxon>
        <taxon>Metazoa</taxon>
        <taxon>Spiralia</taxon>
        <taxon>Gnathifera</taxon>
        <taxon>Rotifera</taxon>
        <taxon>Eurotatoria</taxon>
        <taxon>Bdelloidea</taxon>
        <taxon>Philodinida</taxon>
        <taxon>Philodinidae</taxon>
        <taxon>Didymodactylos</taxon>
    </lineage>
</organism>